<feature type="region of interest" description="Disordered" evidence="5">
    <location>
        <begin position="2569"/>
        <end position="2603"/>
    </location>
</feature>
<feature type="region of interest" description="Disordered" evidence="5">
    <location>
        <begin position="1466"/>
        <end position="1561"/>
    </location>
</feature>
<dbReference type="PROSITE" id="PS51109">
    <property type="entry name" value="G5"/>
    <property type="match status" value="1"/>
</dbReference>
<evidence type="ECO:0000259" key="7">
    <source>
        <dbReference type="PROSITE" id="PS51109"/>
    </source>
</evidence>
<sequence>MINYDVHECVFAGRFFMLGKNNIKLRREKMSNKFYRYSIKRLNIGVASVAVAAGLLFANQAVSVQADEISAADAVDRVEAPADAASQPEAEPVAEPAPAAEVAPAAEETPVEEAPAKAEEEVKAPAAEDKAQAPAEADQAKENKAEKATGTVSPEVGEFSDKYKKETANSQAGNYAAAEGAEIPGASAEAARDAGLDRLAKRILGAANPQEALRTELKDIYTDEEIEGIVKNVDLSKVSNGRQLMEEVSKAGVQYAGDKRRTGFAFYAADPTASDIPDRVRVDDGAPVALGNPTKPISQNGQGVVHGSGGVPARYILKATPDKLNNQVNFELIYRLDPQTVSALGGSVNHQSRFGIELGSGYNYNPNTGVQARVEVEGNKKRNPLNVTMKAGAATGYHGLSMGNDYSLSNFDVGKGYPLVYKFSVPVKNWNDNLEYKATIGMFNQSSGSTPGLTDPVNRANYFYNDAVKRGDLNPKAHLGTREEVERIPVKFQSKYKTTTELPVGSTKEIRRGEEGVNKVTRTIRTYKGVDMGEINTRTEVEKAPVDAEFLIGVGLPEGQKEPLLPPVVDPRLSGDTTVSGVSEPNKNIRVTIGDKYYITHTDNQGNFTITGVPPLNEGETISAVAWDSNRTSLPGKTIVPRDGRAPQISTQRGEKDGRPGTKVTVTDPVTGRVLNETFVYDGQQGPQGPQGVAGPKGEQGAKGETGARGPQGERGLQGETGAQGPKGDKGETGAQGPKGEQGIAGPQGPQGEKGDPGVAGPQGAKGEKGEDGKTYVPVVDRDEAKKETTIKFYPANPDGSADTTKNPVATGVVKDGKDGAKGDKGETGATGATGAQGAKGEDGKSFVPVVSRDEAKKETTIKFYPANADGSADTTKKAVAEGVVKDGETGPRGPQGEAGPQGPQGIAGPKGDKGETGATGAQGPKGDKGETGAQGPKGDTGAQGPKGDQGAPGTPGKDGRDGLSPLVDVRRNDANDGVIITVTPRHYNAQGQPENGTPTTSEVKDGAPGTDGKTYVPVVEKGADGITHIKFYPAKKDGTPDKDQQPIATGQVKDGEKGDPGIQGPQGEKGDTGAQGAQGEKGKDGVDGKSYVPVVERDESGKQTTIKFYPANTDGTADKTQKPVAEGIVKDGEKGETGATGAQGEKGADGKSYVPVVERDEPNKQTTIKFYPAKADGTADKAQNPIATGVVKDGKDGAKGEKGETGATGATGAQGAQGEKGQDGANGKTFVPVVEKGENGVTTIKFYPATPTGEADKSQKPVATGEVNDGADGKTPLIETTRVDDADPKETGNQPGTKVTIKDPVTKEVLSESFVKDGVKGDKGEKGDPGQNGRDGLTPLVDVKRNPTNDGVIITLTPLSYNEQGEVVNGDPVTSEVKDGAKGDPGKDGKSPIVETARVADADPNIEGDQPGAKVTFKDPTTGATLSESFVKDGEKGEKGDKGKDGLTYAPVVEKGQDGITTIKFYPVDPQTGQPDKSKQPFAEGQVKDGAKGEKGDPGQDGKTYAPVITKGEDGTTSIKFYPVNPETKKPDTTQEPVATGEVKDGKNGKDGLTPKVETRRNDTNDGVIIKVTPQVRDAQGNVVDGTPTETEVKDGKNGENGKTYVPVVEKGDNGVTTIKFYPANAEGKADTTKDPVATGQVQDGAKGDKGDPGIQGEKGLDGKNGTDGKTFVPVVEKGKDGVTTIKFYPANAEGQADKTKDPVATGEVKDGKTPIVETSRVEDADPSIEGKQPGTKIVVKDPETKAVISESFVTDGIDGKTFAPVVEKGKDGVTTIKFYPVDPKTGEPDKTQNPVATGEVKDGKDGLTPKVETRRNDTNDGVIIKVTPQVRDAQGNVVDGTPTETEVKDGKTYAPVITKGQDGVSTIKFYPVDPKTGQADQTKDPVASGEIKDGAKGDKGEKGDPGEKGQDGKNGENGKTFAPVVTKGADGTTSIKFYPVNPETGKADESQPAVAEGTVKDGQDGKTFTPVVEKGQDGTTTIKFYPTGKDGQADKTKDPVASGEVKDGADGKTFVPVVEKGDNGVTTIKFYPAGKDGQADKTKDPVATGEVKDGKSPVVETTRVEDADPATEGNQPGTKVTVKDPETNKVISESFVKDGEKGEKGDKGTDGKTPVVETTRVEDADPTTEGNQPGTKVTVKDPETNKVISESFVKDGNDGQSYAPVVKKGEDGTTSIKFYPVDPKTGKADESKPAVAEGTIKDGVNGKSAYTTVVEGPNAAGEPGQWIINYFDKNGDGKFTDDEIVSTQFVRNGKDGKDGKDGKTFAPVLEKGKDGTTSIKFYPVNPETGKADTTQPAVAEGTVKDGQDGKTFAPVLEKGKDGETTIKFYPVNPETKQPDTTQAPVAEGKVKDGKDGKDGLSPKIETRRNDANDGVVIKVTPQVRDAEGNVVDGTPSETEVKDGQNGKTYAPVVTKGQDGTTSIKFYPVNPETGKADTDQPAVAEGTVKDGADGKTFAPVVEKGADGTTTIKFYPVDPKTGQPDTSQPAVAEGAVKDGKSAYTTVVEGPNAANEPGRWIINYFDKNGDGKFTDDEVVSAQFVRDGKDGKTYAPVLTKGENGTTSIKFYPVDPKTGEPDTKQAPVATGEVKDGAKGDDGKSFAPVVEKGADGTTTIKFYPVDPKTGKADTTQAPVAEGSVKDGKSAYTTVVEGPNAAGEPGRWIINYYDKNADGKFTDDEVVSAQFVRDGKDGVDGKTYAPVVTKGADGTTTIKFYPVDPKTGKADESQPAVAEGSVKDGKDGKAPVVETERVEDLDPNTPGKQAGTKITVKDPETDKVISETFVKDGQDGKSPEVTTKDNGNGTHTITIKNPDGTTTTTTVKDGAKGDKGEKGQDGTNGVDGKTFAPVVEKGADGTTTIKFYPVDPKTGKVDKSQEPVATGEVKDGAQGAAGQDGKSAYTTVVTGPNEAGEQGQWIINYYDKNGDGKFTDDEVVSAKFVRDGKDGKSPEVTTKDNGNGTHTITIKNPDGTSTTTTVKDGKDGKAPVVETSRVEDADPNTPDNQPGTKITVKDPDTGKVINETFVKDGKDGKDGVDGKTFAPVVEKGADGTTTIKFYPVNKETGKPDTSQPAVAEGTVKDGKDGQSYAPVVEKGQDGTTTIKFYPVDPKTGKVDTTQPAVAEGAVKDGANGKSAYTTVVEGPNAAGEPGRWIINYFDKNNDGKFTDDEVVSAQFVRDGKDGKSPTVEVKDNGDGTHTITTKNPDGSVNSTTTVKNGKDGKSPVVESTRVEDADPNTPGNQAGTKITVKDPETGKVIRETFVKDGVNGKDGKDGKNGIDGKSFAPVVEKGQDGTTTIKFYPVDPKTGKPDTTQPAVAEGSVKDGKDGKSPVVEASRVDDLDPNTPGKQAGTKIIVKDPETGAVVHESYVKDGQDGKSPEITSKDNGDGTHTITIKDPSGTVTTTTVKDGKNGKDGRDGIDGKSFAPVVEKGQDGTTTIKFYPVDPKTGKPDTTQAPVAEGSVKDGKDGKSPEVTTKDNGDGTHTITIKNPDGTTTTTTVKDGKDGKTPEVGVKDNGDGSHTITIKNPDGTTTTTTVRDGKNGQNGKDGRDGKDGIDGKTFAPVVEKGQDGTTTIKFYPVDPKTGQPDTSQPAVAEGSVKDGKDGKSPEVSLKDNGDGTHTITVKNPDGTTSTTTVKNGKDGKSPEVTTTDNGDGTHTITIKNPDGTTTTTTVKDGKDGRDGIDGKTFAPVVEKGQDGTTTIKFYPVDPKTGQPDTTQPAVAEGSVKDGRDGKDGKDGKSPQVSIRNNNDGSHTITIKNPDGTTTNTTVKDGKDGKSPEVSVKDNGDGSHTITIKNPDGTTTTTTVKDGKDGRDGKDGKDGRSERIRTEKGKDSQGNEGVWVIITDDKGNELSREFIRDGKTPSVKVEEGKNSRGDSGQWIIVFDGDGNEVSREFVRDGKDGASSSLETVPGKNEKGESGLWVIVKDGEGNESSRHFVRDGKDGKDGKDGRSVQKIYNREGKLIIIFSDHTTEEIEIPCCKPCPESPRTPKPGDPTPNVPTKPETPKPGEPKVPNDPKPGEPKVPGTPNPGVPSVPADPGKPGQPDPEVPSVPADPGKPGQPDPEVPSVPADPEKPGQPDPEVPNVPGNPTPEVPNVPGNPTPEVPSVPGNPAPEVPTVPGNPTPEVPSQPEQPAKVQVEGVTYPATTQVRQENKDQATPKQAKAKTLPQTSSTSQVSTAALAVSLLAGVGLLVFPMKKED</sequence>
<feature type="compositionally biased region" description="Pro residues" evidence="5">
    <location>
        <begin position="4076"/>
        <end position="4126"/>
    </location>
</feature>
<feature type="compositionally biased region" description="Low complexity" evidence="5">
    <location>
        <begin position="88"/>
        <end position="108"/>
    </location>
</feature>
<feature type="region of interest" description="Disordered" evidence="5">
    <location>
        <begin position="886"/>
        <end position="1017"/>
    </location>
</feature>
<dbReference type="InterPro" id="IPR026394">
    <property type="entry name" value="RPT_S_cricet"/>
</dbReference>
<feature type="compositionally biased region" description="Low complexity" evidence="5">
    <location>
        <begin position="2807"/>
        <end position="2823"/>
    </location>
</feature>
<feature type="region of interest" description="Disordered" evidence="5">
    <location>
        <begin position="1249"/>
        <end position="1278"/>
    </location>
</feature>
<feature type="compositionally biased region" description="Polar residues" evidence="5">
    <location>
        <begin position="2795"/>
        <end position="2806"/>
    </location>
</feature>
<feature type="domain" description="Gram-positive cocci surface proteins LPxTG" evidence="6">
    <location>
        <begin position="4166"/>
        <end position="4199"/>
    </location>
</feature>
<feature type="region of interest" description="Disordered" evidence="5">
    <location>
        <begin position="1033"/>
        <end position="1104"/>
    </location>
</feature>
<feature type="compositionally biased region" description="Basic and acidic residues" evidence="5">
    <location>
        <begin position="114"/>
        <end position="131"/>
    </location>
</feature>
<feature type="region of interest" description="Disordered" evidence="5">
    <location>
        <begin position="3059"/>
        <end position="3087"/>
    </location>
</feature>
<dbReference type="InterPro" id="IPR011098">
    <property type="entry name" value="G5_dom"/>
</dbReference>
<feature type="compositionally biased region" description="Basic and acidic residues" evidence="5">
    <location>
        <begin position="2097"/>
        <end position="2112"/>
    </location>
</feature>
<dbReference type="NCBIfam" id="TIGR01168">
    <property type="entry name" value="YSIRK_signal"/>
    <property type="match status" value="1"/>
</dbReference>
<dbReference type="InterPro" id="IPR005877">
    <property type="entry name" value="YSIRK_signal_dom"/>
</dbReference>
<feature type="compositionally biased region" description="Basic and acidic residues" evidence="5">
    <location>
        <begin position="766"/>
        <end position="790"/>
    </location>
</feature>
<keyword evidence="1" id="KW-0134">Cell wall</keyword>
<feature type="compositionally biased region" description="Basic and acidic residues" evidence="5">
    <location>
        <begin position="3805"/>
        <end position="3833"/>
    </location>
</feature>
<reference evidence="8 9" key="1">
    <citation type="submission" date="2017-12" db="EMBL/GenBank/DDBJ databases">
        <title>Phylogenetic diversity of female urinary microbiome.</title>
        <authorList>
            <person name="Thomas-White K."/>
            <person name="Wolfe A.J."/>
        </authorList>
    </citation>
    <scope>NUCLEOTIDE SEQUENCE [LARGE SCALE GENOMIC DNA]</scope>
    <source>
        <strain evidence="8 9">UMB0139</strain>
    </source>
</reference>
<dbReference type="InterPro" id="IPR011992">
    <property type="entry name" value="EF-hand-dom_pair"/>
</dbReference>
<dbReference type="EMBL" id="PKGY01000004">
    <property type="protein sequence ID" value="PKZ21115.1"/>
    <property type="molecule type" value="Genomic_DNA"/>
</dbReference>
<feature type="compositionally biased region" description="Basic and acidic residues" evidence="5">
    <location>
        <begin position="1993"/>
        <end position="2007"/>
    </location>
</feature>
<dbReference type="InterPro" id="IPR017868">
    <property type="entry name" value="Filamin/ABP280_repeat-like"/>
</dbReference>
<proteinExistence type="predicted"/>
<dbReference type="PANTHER" id="PTHR24023">
    <property type="entry name" value="COLLAGEN ALPHA"/>
    <property type="match status" value="1"/>
</dbReference>
<feature type="compositionally biased region" description="Basic and acidic residues" evidence="5">
    <location>
        <begin position="1035"/>
        <end position="1045"/>
    </location>
</feature>
<dbReference type="PROSITE" id="PS50194">
    <property type="entry name" value="FILAMIN_REPEAT"/>
    <property type="match status" value="1"/>
</dbReference>
<gene>
    <name evidence="8" type="ORF">CYJ28_07980</name>
</gene>
<feature type="compositionally biased region" description="Basic and acidic residues" evidence="5">
    <location>
        <begin position="1592"/>
        <end position="1601"/>
    </location>
</feature>
<feature type="compositionally biased region" description="Basic and acidic residues" evidence="5">
    <location>
        <begin position="3768"/>
        <end position="3785"/>
    </location>
</feature>
<evidence type="ECO:0000256" key="2">
    <source>
        <dbReference type="ARBA" id="ARBA00022525"/>
    </source>
</evidence>
<feature type="compositionally biased region" description="Basic and acidic residues" evidence="5">
    <location>
        <begin position="4002"/>
        <end position="4019"/>
    </location>
</feature>
<feature type="compositionally biased region" description="Pro residues" evidence="5">
    <location>
        <begin position="3982"/>
        <end position="3998"/>
    </location>
</feature>
<evidence type="ECO:0000256" key="1">
    <source>
        <dbReference type="ARBA" id="ARBA00022512"/>
    </source>
</evidence>
<feature type="region of interest" description="Disordered" evidence="5">
    <location>
        <begin position="1313"/>
        <end position="1342"/>
    </location>
</feature>
<feature type="region of interest" description="Disordered" evidence="5">
    <location>
        <begin position="1871"/>
        <end position="1970"/>
    </location>
</feature>
<accession>A0A2I1MLU5</accession>
<feature type="compositionally biased region" description="Polar residues" evidence="5">
    <location>
        <begin position="3644"/>
        <end position="3659"/>
    </location>
</feature>
<keyword evidence="4" id="KW-0572">Peptidoglycan-anchor</keyword>
<feature type="compositionally biased region" description="Basic and acidic residues" evidence="5">
    <location>
        <begin position="3406"/>
        <end position="3419"/>
    </location>
</feature>
<feature type="region of interest" description="Disordered" evidence="5">
    <location>
        <begin position="1366"/>
        <end position="1451"/>
    </location>
</feature>
<feature type="compositionally biased region" description="Polar residues" evidence="5">
    <location>
        <begin position="2336"/>
        <end position="2345"/>
    </location>
</feature>
<feature type="region of interest" description="Disordered" evidence="5">
    <location>
        <begin position="3896"/>
        <end position="3956"/>
    </location>
</feature>
<feature type="compositionally biased region" description="Basic and acidic residues" evidence="5">
    <location>
        <begin position="3723"/>
        <end position="3737"/>
    </location>
</feature>
<feature type="region of interest" description="Disordered" evidence="5">
    <location>
        <begin position="2330"/>
        <end position="2370"/>
    </location>
</feature>
<feature type="compositionally biased region" description="Low complexity" evidence="5">
    <location>
        <begin position="1206"/>
        <end position="1226"/>
    </location>
</feature>
<feature type="compositionally biased region" description="Basic and acidic residues" evidence="5">
    <location>
        <begin position="1487"/>
        <end position="1501"/>
    </location>
</feature>
<evidence type="ECO:0000256" key="5">
    <source>
        <dbReference type="SAM" id="MobiDB-lite"/>
    </source>
</evidence>
<feature type="region of interest" description="Disordered" evidence="5">
    <location>
        <begin position="1629"/>
        <end position="1670"/>
    </location>
</feature>
<comment type="caution">
    <text evidence="8">The sequence shown here is derived from an EMBL/GenBank/DDBJ whole genome shotgun (WGS) entry which is preliminary data.</text>
</comment>
<feature type="compositionally biased region" description="Basic and acidic residues" evidence="5">
    <location>
        <begin position="2824"/>
        <end position="2835"/>
    </location>
</feature>
<feature type="compositionally biased region" description="Basic and acidic residues" evidence="5">
    <location>
        <begin position="3460"/>
        <end position="3479"/>
    </location>
</feature>
<keyword evidence="3" id="KW-0732">Signal</keyword>
<feature type="compositionally biased region" description="Basic and acidic residues" evidence="5">
    <location>
        <begin position="3499"/>
        <end position="3516"/>
    </location>
</feature>
<feature type="compositionally biased region" description="Basic and acidic residues" evidence="5">
    <location>
        <begin position="3366"/>
        <end position="3386"/>
    </location>
</feature>
<feature type="compositionally biased region" description="Polar residues" evidence="5">
    <location>
        <begin position="3201"/>
        <end position="3214"/>
    </location>
</feature>
<feature type="region of interest" description="Disordered" evidence="5">
    <location>
        <begin position="80"/>
        <end position="162"/>
    </location>
</feature>
<protein>
    <recommendedName>
        <fullName evidence="10">YSIRK-type signal peptide-containing protein</fullName>
    </recommendedName>
</protein>
<feature type="region of interest" description="Disordered" evidence="5">
    <location>
        <begin position="3859"/>
        <end position="3879"/>
    </location>
</feature>
<dbReference type="NCBIfam" id="TIGR04203">
    <property type="entry name" value="RPT_S_cricet"/>
    <property type="match status" value="10"/>
</dbReference>
<feature type="compositionally biased region" description="Polar residues" evidence="5">
    <location>
        <begin position="3739"/>
        <end position="3767"/>
    </location>
</feature>
<feature type="compositionally biased region" description="Basic and acidic residues" evidence="5">
    <location>
        <begin position="2350"/>
        <end position="2370"/>
    </location>
</feature>
<feature type="compositionally biased region" description="Basic and acidic residues" evidence="5">
    <location>
        <begin position="3859"/>
        <end position="3872"/>
    </location>
</feature>
<feature type="compositionally biased region" description="Low complexity" evidence="5">
    <location>
        <begin position="828"/>
        <end position="839"/>
    </location>
</feature>
<feature type="compositionally biased region" description="Basic and acidic residues" evidence="5">
    <location>
        <begin position="3672"/>
        <end position="3682"/>
    </location>
</feature>
<feature type="compositionally biased region" description="Basic and acidic residues" evidence="5">
    <location>
        <begin position="815"/>
        <end position="827"/>
    </location>
</feature>
<feature type="compositionally biased region" description="Basic and acidic residues" evidence="5">
    <location>
        <begin position="1801"/>
        <end position="1817"/>
    </location>
</feature>
<feature type="compositionally biased region" description="Polar residues" evidence="5">
    <location>
        <begin position="990"/>
        <end position="1002"/>
    </location>
</feature>
<feature type="region of interest" description="Disordered" evidence="5">
    <location>
        <begin position="1132"/>
        <end position="1151"/>
    </location>
</feature>
<feature type="region of interest" description="Disordered" evidence="5">
    <location>
        <begin position="1987"/>
        <end position="2007"/>
    </location>
</feature>
<feature type="compositionally biased region" description="Basic and acidic residues" evidence="5">
    <location>
        <begin position="3924"/>
        <end position="3956"/>
    </location>
</feature>
<feature type="region of interest" description="Disordered" evidence="5">
    <location>
        <begin position="1190"/>
        <end position="1227"/>
    </location>
</feature>
<feature type="region of interest" description="Disordered" evidence="5">
    <location>
        <begin position="562"/>
        <end position="581"/>
    </location>
</feature>
<organism evidence="8 9">
    <name type="scientific">Aerococcus sanguinicola</name>
    <dbReference type="NCBI Taxonomy" id="119206"/>
    <lineage>
        <taxon>Bacteria</taxon>
        <taxon>Bacillati</taxon>
        <taxon>Bacillota</taxon>
        <taxon>Bacilli</taxon>
        <taxon>Lactobacillales</taxon>
        <taxon>Aerococcaceae</taxon>
        <taxon>Aerococcus</taxon>
    </lineage>
</organism>
<feature type="compositionally biased region" description="Polar residues" evidence="5">
    <location>
        <begin position="3616"/>
        <end position="3635"/>
    </location>
</feature>
<feature type="compositionally biased region" description="Basic and acidic residues" evidence="5">
    <location>
        <begin position="2736"/>
        <end position="2745"/>
    </location>
</feature>
<feature type="compositionally biased region" description="Basic and acidic residues" evidence="5">
    <location>
        <begin position="2039"/>
        <end position="2057"/>
    </location>
</feature>
<keyword evidence="2" id="KW-0964">Secreted</keyword>
<feature type="region of interest" description="Disordered" evidence="5">
    <location>
        <begin position="2869"/>
        <end position="2898"/>
    </location>
</feature>
<feature type="region of interest" description="Disordered" evidence="5">
    <location>
        <begin position="3201"/>
        <end position="3251"/>
    </location>
</feature>
<feature type="compositionally biased region" description="Low complexity" evidence="5">
    <location>
        <begin position="4165"/>
        <end position="4175"/>
    </location>
</feature>
<dbReference type="Gene3D" id="2.20.230.10">
    <property type="entry name" value="Resuscitation-promoting factor rpfb"/>
    <property type="match status" value="1"/>
</dbReference>
<dbReference type="InterPro" id="IPR008160">
    <property type="entry name" value="Collagen"/>
</dbReference>
<name>A0A2I1MLU5_9LACT</name>
<dbReference type="SUPFAM" id="SSF47473">
    <property type="entry name" value="EF-hand"/>
    <property type="match status" value="1"/>
</dbReference>
<feature type="compositionally biased region" description="Polar residues" evidence="5">
    <location>
        <begin position="2950"/>
        <end position="2965"/>
    </location>
</feature>
<feature type="region of interest" description="Disordered" evidence="5">
    <location>
        <begin position="1781"/>
        <end position="1817"/>
    </location>
</feature>
<feature type="compositionally biased region" description="Basic and acidic residues" evidence="5">
    <location>
        <begin position="1892"/>
        <end position="1918"/>
    </location>
</feature>
<feature type="compositionally biased region" description="Basic and acidic residues" evidence="5">
    <location>
        <begin position="1431"/>
        <end position="1446"/>
    </location>
</feature>
<dbReference type="GO" id="GO:0005615">
    <property type="term" value="C:extracellular space"/>
    <property type="evidence" value="ECO:0007669"/>
    <property type="project" value="TreeGrafter"/>
</dbReference>
<feature type="domain" description="G5" evidence="7">
    <location>
        <begin position="476"/>
        <end position="556"/>
    </location>
</feature>
<feature type="region of interest" description="Disordered" evidence="5">
    <location>
        <begin position="2942"/>
        <end position="3015"/>
    </location>
</feature>
<feature type="compositionally biased region" description="Basic and acidic residues" evidence="5">
    <location>
        <begin position="3596"/>
        <end position="3615"/>
    </location>
</feature>
<evidence type="ECO:0000259" key="6">
    <source>
        <dbReference type="PROSITE" id="PS50847"/>
    </source>
</evidence>
<feature type="region of interest" description="Disordered" evidence="5">
    <location>
        <begin position="2787"/>
        <end position="2846"/>
    </location>
</feature>
<feature type="region of interest" description="Disordered" evidence="5">
    <location>
        <begin position="632"/>
        <end position="851"/>
    </location>
</feature>
<feature type="compositionally biased region" description="Low complexity" evidence="5">
    <location>
        <begin position="2887"/>
        <end position="2896"/>
    </location>
</feature>
<feature type="compositionally biased region" description="Basic and acidic residues" evidence="5">
    <location>
        <begin position="1313"/>
        <end position="1329"/>
    </location>
</feature>
<dbReference type="Pfam" id="PF01391">
    <property type="entry name" value="Collagen"/>
    <property type="match status" value="2"/>
</dbReference>
<evidence type="ECO:0000313" key="8">
    <source>
        <dbReference type="EMBL" id="PKZ21115.1"/>
    </source>
</evidence>
<dbReference type="Pfam" id="PF19079">
    <property type="entry name" value="CFSR"/>
    <property type="match status" value="7"/>
</dbReference>
<evidence type="ECO:0000256" key="3">
    <source>
        <dbReference type="ARBA" id="ARBA00022729"/>
    </source>
</evidence>
<dbReference type="PROSITE" id="PS50847">
    <property type="entry name" value="GRAM_POS_ANCHORING"/>
    <property type="match status" value="1"/>
</dbReference>
<dbReference type="Proteomes" id="UP000234239">
    <property type="component" value="Unassembled WGS sequence"/>
</dbReference>
<feature type="region of interest" description="Disordered" evidence="5">
    <location>
        <begin position="2037"/>
        <end position="2060"/>
    </location>
</feature>
<dbReference type="InterPro" id="IPR050149">
    <property type="entry name" value="Collagen_superfamily"/>
</dbReference>
<feature type="region of interest" description="Disordered" evidence="5">
    <location>
        <begin position="1581"/>
        <end position="1609"/>
    </location>
</feature>
<dbReference type="InterPro" id="IPR019931">
    <property type="entry name" value="LPXTG_anchor"/>
</dbReference>
<evidence type="ECO:0008006" key="10">
    <source>
        <dbReference type="Google" id="ProtNLM"/>
    </source>
</evidence>
<evidence type="ECO:0000256" key="4">
    <source>
        <dbReference type="ARBA" id="ARBA00023088"/>
    </source>
</evidence>
<feature type="compositionally biased region" description="Basic and acidic residues" evidence="5">
    <location>
        <begin position="2589"/>
        <end position="2600"/>
    </location>
</feature>
<dbReference type="GO" id="GO:0031012">
    <property type="term" value="C:extracellular matrix"/>
    <property type="evidence" value="ECO:0007669"/>
    <property type="project" value="TreeGrafter"/>
</dbReference>
<feature type="region of interest" description="Disordered" evidence="5">
    <location>
        <begin position="2389"/>
        <end position="2417"/>
    </location>
</feature>
<feature type="compositionally biased region" description="Basic and acidic residues" evidence="5">
    <location>
        <begin position="1377"/>
        <end position="1391"/>
    </location>
</feature>
<feature type="compositionally biased region" description="Basic and acidic residues" evidence="5">
    <location>
        <begin position="138"/>
        <end position="147"/>
    </location>
</feature>
<dbReference type="Pfam" id="PF04650">
    <property type="entry name" value="YSIRK_signal"/>
    <property type="match status" value="1"/>
</dbReference>
<dbReference type="OrthoDB" id="2136702at2"/>
<feature type="compositionally biased region" description="Low complexity" evidence="5">
    <location>
        <begin position="892"/>
        <end position="910"/>
    </location>
</feature>
<dbReference type="Pfam" id="PF00746">
    <property type="entry name" value="Gram_pos_anchor"/>
    <property type="match status" value="1"/>
</dbReference>
<dbReference type="SMART" id="SM01208">
    <property type="entry name" value="G5"/>
    <property type="match status" value="1"/>
</dbReference>
<feature type="region of interest" description="Disordered" evidence="5">
    <location>
        <begin position="2096"/>
        <end position="2141"/>
    </location>
</feature>
<dbReference type="Gene3D" id="1.20.5.320">
    <property type="entry name" value="6-Phosphogluconate Dehydrogenase, domain 3"/>
    <property type="match status" value="2"/>
</dbReference>
<feature type="compositionally biased region" description="Basic and acidic residues" evidence="5">
    <location>
        <begin position="1193"/>
        <end position="1205"/>
    </location>
</feature>
<dbReference type="PANTHER" id="PTHR24023:SF1082">
    <property type="entry name" value="COLLAGEN TRIPLE HELIX REPEAT"/>
    <property type="match status" value="1"/>
</dbReference>
<feature type="region of interest" description="Disordered" evidence="5">
    <location>
        <begin position="3263"/>
        <end position="3838"/>
    </location>
</feature>
<evidence type="ECO:0000313" key="9">
    <source>
        <dbReference type="Proteomes" id="UP000234239"/>
    </source>
</evidence>
<feature type="region of interest" description="Disordered" evidence="5">
    <location>
        <begin position="3975"/>
        <end position="4175"/>
    </location>
</feature>
<feature type="region of interest" description="Disordered" evidence="5">
    <location>
        <begin position="2718"/>
        <end position="2745"/>
    </location>
</feature>
<feature type="compositionally biased region" description="Basic and acidic residues" evidence="5">
    <location>
        <begin position="3545"/>
        <end position="3555"/>
    </location>
</feature>
<feature type="compositionally biased region" description="Basic and acidic residues" evidence="5">
    <location>
        <begin position="3263"/>
        <end position="3277"/>
    </location>
</feature>